<evidence type="ECO:0000313" key="3">
    <source>
        <dbReference type="EMBL" id="URJ50948.1"/>
    </source>
</evidence>
<dbReference type="InterPro" id="IPR029016">
    <property type="entry name" value="GAF-like_dom_sf"/>
</dbReference>
<proteinExistence type="predicted"/>
<evidence type="ECO:0000313" key="4">
    <source>
        <dbReference type="Proteomes" id="UP000650605"/>
    </source>
</evidence>
<dbReference type="EMBL" id="JAEHFQ010000007">
    <property type="protein sequence ID" value="MBM0634205.1"/>
    <property type="molecule type" value="Genomic_DNA"/>
</dbReference>
<evidence type="ECO:0000259" key="1">
    <source>
        <dbReference type="Pfam" id="PF13185"/>
    </source>
</evidence>
<evidence type="ECO:0000313" key="2">
    <source>
        <dbReference type="EMBL" id="MBM0634205.1"/>
    </source>
</evidence>
<dbReference type="Pfam" id="PF13185">
    <property type="entry name" value="GAF_2"/>
    <property type="match status" value="1"/>
</dbReference>
<dbReference type="AlphaFoldDB" id="A0A074LA06"/>
<reference evidence="3" key="2">
    <citation type="submission" date="2022-11" db="EMBL/GenBank/DDBJ databases">
        <authorList>
            <person name="Vasilchenko N.G."/>
            <person name="Prazdnova E.V."/>
            <person name="Gorovtsov A.V."/>
            <person name="Chistyakov V.A."/>
            <person name="Pak M.L."/>
        </authorList>
    </citation>
    <scope>NUCLEOTIDE SEQUENCE</scope>
    <source>
        <strain evidence="3">R 4.5</strain>
    </source>
</reference>
<accession>A0A074LA06</accession>
<dbReference type="Gene3D" id="3.30.450.40">
    <property type="match status" value="1"/>
</dbReference>
<dbReference type="SUPFAM" id="SSF55781">
    <property type="entry name" value="GAF domain-like"/>
    <property type="match status" value="1"/>
</dbReference>
<feature type="domain" description="GAF" evidence="1">
    <location>
        <begin position="11"/>
        <end position="138"/>
    </location>
</feature>
<dbReference type="Proteomes" id="UP000650605">
    <property type="component" value="Unassembled WGS sequence"/>
</dbReference>
<protein>
    <submittedName>
        <fullName evidence="2">GAF domain-containing protein</fullName>
    </submittedName>
</protein>
<sequence>MNNRMDYQRELERIREHFGYDFMALALVEPAEYQYVIKWKNAAGNLNDRFKRIVLQSGKGIAGVVFKTGKSVFIPSVHQYVGADNLFNYPIVQSEKLKSLGAVPLWNDARVAGVLLGGFREELLMTAAMMRDLEALAHRGFGELNGKEVM</sequence>
<reference evidence="2" key="1">
    <citation type="submission" date="2020-12" db="EMBL/GenBank/DDBJ databases">
        <title>Paenibacillus polymyxa LMG 27872: a double-edged sword.</title>
        <authorList>
            <person name="Langendries S."/>
            <person name="Garcia Mendez S."/>
            <person name="Beirinckx S."/>
            <person name="Viaene T."/>
            <person name="Baeyen S."/>
            <person name="Goeminne G."/>
            <person name="Willems A."/>
            <person name="Debode J."/>
            <person name="Goormachtig S."/>
        </authorList>
    </citation>
    <scope>NUCLEOTIDE SEQUENCE</scope>
    <source>
        <strain evidence="2">LMG 27872</strain>
    </source>
</reference>
<dbReference type="Proteomes" id="UP001055784">
    <property type="component" value="Chromosome"/>
</dbReference>
<name>A0A074LA06_PAEPO</name>
<dbReference type="InterPro" id="IPR003018">
    <property type="entry name" value="GAF"/>
</dbReference>
<dbReference type="EMBL" id="CP097770">
    <property type="protein sequence ID" value="URJ50948.1"/>
    <property type="molecule type" value="Genomic_DNA"/>
</dbReference>
<dbReference type="RefSeq" id="WP_029515512.1">
    <property type="nucleotide sequence ID" value="NZ_ALJV01000062.1"/>
</dbReference>
<organism evidence="2 4">
    <name type="scientific">Paenibacillus polymyxa</name>
    <name type="common">Bacillus polymyxa</name>
    <dbReference type="NCBI Taxonomy" id="1406"/>
    <lineage>
        <taxon>Bacteria</taxon>
        <taxon>Bacillati</taxon>
        <taxon>Bacillota</taxon>
        <taxon>Bacilli</taxon>
        <taxon>Bacillales</taxon>
        <taxon>Paenibacillaceae</taxon>
        <taxon>Paenibacillus</taxon>
    </lineage>
</organism>
<gene>
    <name evidence="2" type="ORF">JDW19_13895</name>
    <name evidence="3" type="ORF">MF626_000332</name>
</gene>